<evidence type="ECO:0000313" key="3">
    <source>
        <dbReference type="Proteomes" id="UP000054248"/>
    </source>
</evidence>
<feature type="compositionally biased region" description="Polar residues" evidence="1">
    <location>
        <begin position="60"/>
        <end position="71"/>
    </location>
</feature>
<gene>
    <name evidence="2" type="ORF">M407DRAFT_28078</name>
</gene>
<feature type="region of interest" description="Disordered" evidence="1">
    <location>
        <begin position="52"/>
        <end position="78"/>
    </location>
</feature>
<dbReference type="Proteomes" id="UP000054248">
    <property type="component" value="Unassembled WGS sequence"/>
</dbReference>
<accession>A0A0C3QCN6</accession>
<dbReference type="OrthoDB" id="3253465at2759"/>
<reference evidence="3" key="2">
    <citation type="submission" date="2015-01" db="EMBL/GenBank/DDBJ databases">
        <title>Evolutionary Origins and Diversification of the Mycorrhizal Mutualists.</title>
        <authorList>
            <consortium name="DOE Joint Genome Institute"/>
            <consortium name="Mycorrhizal Genomics Consortium"/>
            <person name="Kohler A."/>
            <person name="Kuo A."/>
            <person name="Nagy L.G."/>
            <person name="Floudas D."/>
            <person name="Copeland A."/>
            <person name="Barry K.W."/>
            <person name="Cichocki N."/>
            <person name="Veneault-Fourrey C."/>
            <person name="LaButti K."/>
            <person name="Lindquist E.A."/>
            <person name="Lipzen A."/>
            <person name="Lundell T."/>
            <person name="Morin E."/>
            <person name="Murat C."/>
            <person name="Riley R."/>
            <person name="Ohm R."/>
            <person name="Sun H."/>
            <person name="Tunlid A."/>
            <person name="Henrissat B."/>
            <person name="Grigoriev I.V."/>
            <person name="Hibbett D.S."/>
            <person name="Martin F."/>
        </authorList>
    </citation>
    <scope>NUCLEOTIDE SEQUENCE [LARGE SCALE GENOMIC DNA]</scope>
    <source>
        <strain evidence="3">MUT 4182</strain>
    </source>
</reference>
<proteinExistence type="predicted"/>
<sequence>MVAFQAWMWRKSLMSVHTVAAMPSRPISRGGDGMLCLVEIVAQARCRARAARTNAKSKFKSNLDNPATPRSSPLDHSPVIDTPLTNNLKPQPFAPVTMTTDNVERNTPNGNFQHDNRTSSLFASQPGHRPTRADAREVKITLRTGLGPVLDLSKTLQSRTVRYLPAPYRRDLSVWAMEPKDTMNSHSKKRREVTLYMWKHILGANPYFIPEEELWTKETVETHAAYYLTFRTHVTEGRKGPRILARTLVGWLMDLCWAITRFTRDKNNLRCGLTVLVNGLYNTLEGVCISLTCKLELQRLSPKQKWINTEEVFMLIQLALEDSEDQGRLHKLQLICAILLTFATTARPSTLAPSDPSFAEQKLYLKLGNIEHQREDWMKFTSIVTFTNFKGHNSTIVGKRLIFTLHTTEKPEFVLLSNWCLILCQHCRGAFGFSSLDELIAFEGAQLQVIPEKKDEPFFIKGLEGGRGLHLDTMEVTSAHGLSSSVSHLCNKLGFGTSTTLRGIRRGSANQENTEDQAIESQNDLRVIYEAWQAEDPAAQEPLLADAKWNKLYRRVASIVETSVVVRREVGRMSEALIQIAKRKAFLQMKFGQAEEIFGMDDLPDTSRQLNTAFRRHRAIQKLIRRRCDDRIISRLNDQPPQNDTTVVRRHAQELLKQAGEKPLIDALQSFQGGDANQGEVDSLSPPGPMIHPEAQAAIQEQLNLQYVDQEQYELAVGDVKLYEMVNRTKHLLIDDKEKPTEKAAPKRTASRRGKGKEKADSDGSGAKPTDSMLPEIPTNAECRDDDRGEDLAFFPRKAAIVKVAGIEVGVVLTLEQNLVSSNQSQLLK</sequence>
<feature type="compositionally biased region" description="Polar residues" evidence="1">
    <location>
        <begin position="109"/>
        <end position="123"/>
    </location>
</feature>
<feature type="region of interest" description="Disordered" evidence="1">
    <location>
        <begin position="734"/>
        <end position="787"/>
    </location>
</feature>
<evidence type="ECO:0000313" key="2">
    <source>
        <dbReference type="EMBL" id="KIO22359.1"/>
    </source>
</evidence>
<name>A0A0C3QCN6_9AGAM</name>
<feature type="region of interest" description="Disordered" evidence="1">
    <location>
        <begin position="109"/>
        <end position="134"/>
    </location>
</feature>
<feature type="compositionally biased region" description="Basic and acidic residues" evidence="1">
    <location>
        <begin position="734"/>
        <end position="745"/>
    </location>
</feature>
<dbReference type="HOGENOM" id="CLU_342003_0_0_1"/>
<dbReference type="EMBL" id="KN823111">
    <property type="protein sequence ID" value="KIO22359.1"/>
    <property type="molecule type" value="Genomic_DNA"/>
</dbReference>
<dbReference type="AlphaFoldDB" id="A0A0C3QCN6"/>
<feature type="region of interest" description="Disordered" evidence="1">
    <location>
        <begin position="673"/>
        <end position="692"/>
    </location>
</feature>
<reference evidence="2 3" key="1">
    <citation type="submission" date="2014-04" db="EMBL/GenBank/DDBJ databases">
        <authorList>
            <consortium name="DOE Joint Genome Institute"/>
            <person name="Kuo A."/>
            <person name="Girlanda M."/>
            <person name="Perotto S."/>
            <person name="Kohler A."/>
            <person name="Nagy L.G."/>
            <person name="Floudas D."/>
            <person name="Copeland A."/>
            <person name="Barry K.W."/>
            <person name="Cichocki N."/>
            <person name="Veneault-Fourrey C."/>
            <person name="LaButti K."/>
            <person name="Lindquist E.A."/>
            <person name="Lipzen A."/>
            <person name="Lundell T."/>
            <person name="Morin E."/>
            <person name="Murat C."/>
            <person name="Sun H."/>
            <person name="Tunlid A."/>
            <person name="Henrissat B."/>
            <person name="Grigoriev I.V."/>
            <person name="Hibbett D.S."/>
            <person name="Martin F."/>
            <person name="Nordberg H.P."/>
            <person name="Cantor M.N."/>
            <person name="Hua S.X."/>
        </authorList>
    </citation>
    <scope>NUCLEOTIDE SEQUENCE [LARGE SCALE GENOMIC DNA]</scope>
    <source>
        <strain evidence="2 3">MUT 4182</strain>
    </source>
</reference>
<evidence type="ECO:0000256" key="1">
    <source>
        <dbReference type="SAM" id="MobiDB-lite"/>
    </source>
</evidence>
<keyword evidence="3" id="KW-1185">Reference proteome</keyword>
<organism evidence="2 3">
    <name type="scientific">Tulasnella calospora MUT 4182</name>
    <dbReference type="NCBI Taxonomy" id="1051891"/>
    <lineage>
        <taxon>Eukaryota</taxon>
        <taxon>Fungi</taxon>
        <taxon>Dikarya</taxon>
        <taxon>Basidiomycota</taxon>
        <taxon>Agaricomycotina</taxon>
        <taxon>Agaricomycetes</taxon>
        <taxon>Cantharellales</taxon>
        <taxon>Tulasnellaceae</taxon>
        <taxon>Tulasnella</taxon>
    </lineage>
</organism>
<protein>
    <submittedName>
        <fullName evidence="2">Uncharacterized protein</fullName>
    </submittedName>
</protein>